<dbReference type="VEuPathDB" id="FungiDB:AAP_03446"/>
<sequence length="278" mass="31320">MKTNRGGEFRSFIIHEDDFYKPDDQIPNATLPSGDQVADWDVVEALDIESLKKALAYVQQHGVLPPFYQSKEDLNQQTDAGVDESTILRLRNHVVERLHSIIGERKLTLPLLEGFLLYAAPNDESHPLHGIDSLIQVPFFLPVTYSLLKKRRESRKGYVTIGPSGSPHESDTHIENPTPEQRGEAIEGKHVEHFWVDPPGYVDDITWPRYVRDHAWLLAPEAPSGTTEAELVKLVGEGKYIKPDTKLLVAVGMGEGNMTEILEWATEEILKAIEQFGH</sequence>
<evidence type="ECO:0000313" key="2">
    <source>
        <dbReference type="EMBL" id="KZZ91276.1"/>
    </source>
</evidence>
<dbReference type="Proteomes" id="UP000242877">
    <property type="component" value="Unassembled WGS sequence"/>
</dbReference>
<comment type="caution">
    <text evidence="2">The sequence shown here is derived from an EMBL/GenBank/DDBJ whole genome shotgun (WGS) entry which is preliminary data.</text>
</comment>
<proteinExistence type="predicted"/>
<evidence type="ECO:0000313" key="3">
    <source>
        <dbReference type="Proteomes" id="UP000242877"/>
    </source>
</evidence>
<reference evidence="2 3" key="1">
    <citation type="journal article" date="2016" name="Genome Biol. Evol.">
        <title>Divergent and convergent evolution of fungal pathogenicity.</title>
        <authorList>
            <person name="Shang Y."/>
            <person name="Xiao G."/>
            <person name="Zheng P."/>
            <person name="Cen K."/>
            <person name="Zhan S."/>
            <person name="Wang C."/>
        </authorList>
    </citation>
    <scope>NUCLEOTIDE SEQUENCE [LARGE SCALE GENOMIC DNA]</scope>
    <source>
        <strain evidence="2 3">ARSEF 7405</strain>
    </source>
</reference>
<protein>
    <submittedName>
        <fullName evidence="2">Uncharacterized protein</fullName>
    </submittedName>
</protein>
<keyword evidence="3" id="KW-1185">Reference proteome</keyword>
<dbReference type="EMBL" id="AZGZ01000014">
    <property type="protein sequence ID" value="KZZ91276.1"/>
    <property type="molecule type" value="Genomic_DNA"/>
</dbReference>
<gene>
    <name evidence="2" type="ORF">AAP_03446</name>
</gene>
<name>A0A162M0T5_9EURO</name>
<organism evidence="2 3">
    <name type="scientific">Ascosphaera apis ARSEF 7405</name>
    <dbReference type="NCBI Taxonomy" id="392613"/>
    <lineage>
        <taxon>Eukaryota</taxon>
        <taxon>Fungi</taxon>
        <taxon>Dikarya</taxon>
        <taxon>Ascomycota</taxon>
        <taxon>Pezizomycotina</taxon>
        <taxon>Eurotiomycetes</taxon>
        <taxon>Eurotiomycetidae</taxon>
        <taxon>Onygenales</taxon>
        <taxon>Ascosphaeraceae</taxon>
        <taxon>Ascosphaera</taxon>
    </lineage>
</organism>
<dbReference type="OrthoDB" id="10041966at2759"/>
<dbReference type="InterPro" id="IPR027417">
    <property type="entry name" value="P-loop_NTPase"/>
</dbReference>
<dbReference type="Gene3D" id="3.40.50.300">
    <property type="entry name" value="P-loop containing nucleotide triphosphate hydrolases"/>
    <property type="match status" value="1"/>
</dbReference>
<accession>A0A162M0T5</accession>
<feature type="region of interest" description="Disordered" evidence="1">
    <location>
        <begin position="158"/>
        <end position="180"/>
    </location>
</feature>
<dbReference type="AlphaFoldDB" id="A0A162M0T5"/>
<evidence type="ECO:0000256" key="1">
    <source>
        <dbReference type="SAM" id="MobiDB-lite"/>
    </source>
</evidence>